<name>A0AAV6PKM6_SOLSE</name>
<evidence type="ECO:0000313" key="1">
    <source>
        <dbReference type="EMBL" id="KAG7464184.1"/>
    </source>
</evidence>
<keyword evidence="3" id="KW-1185">Reference proteome</keyword>
<organism evidence="1 3">
    <name type="scientific">Solea senegalensis</name>
    <name type="common">Senegalese sole</name>
    <dbReference type="NCBI Taxonomy" id="28829"/>
    <lineage>
        <taxon>Eukaryota</taxon>
        <taxon>Metazoa</taxon>
        <taxon>Chordata</taxon>
        <taxon>Craniata</taxon>
        <taxon>Vertebrata</taxon>
        <taxon>Euteleostomi</taxon>
        <taxon>Actinopterygii</taxon>
        <taxon>Neopterygii</taxon>
        <taxon>Teleostei</taxon>
        <taxon>Neoteleostei</taxon>
        <taxon>Acanthomorphata</taxon>
        <taxon>Carangaria</taxon>
        <taxon>Pleuronectiformes</taxon>
        <taxon>Pleuronectoidei</taxon>
        <taxon>Soleidae</taxon>
        <taxon>Solea</taxon>
    </lineage>
</organism>
<comment type="caution">
    <text evidence="1">The sequence shown here is derived from an EMBL/GenBank/DDBJ whole genome shotgun (WGS) entry which is preliminary data.</text>
</comment>
<sequence>MASRGPVSLEFCNFGSVEFTATFVIAADANAKTAMKELYAAVSKQQAAHPEAAFIAAGDFNHSNLKTVFPKFPVTQGEIKLWIMFIRTLLELTLWPPYPIWTSQIIYHCFSPPGTLPL</sequence>
<evidence type="ECO:0000313" key="3">
    <source>
        <dbReference type="Proteomes" id="UP000693946"/>
    </source>
</evidence>
<dbReference type="AlphaFoldDB" id="A0AAV6PKM6"/>
<evidence type="ECO:0008006" key="4">
    <source>
        <dbReference type="Google" id="ProtNLM"/>
    </source>
</evidence>
<reference evidence="1 3" key="1">
    <citation type="journal article" date="2021" name="Sci. Rep.">
        <title>Chromosome anchoring in Senegalese sole (Solea senegalensis) reveals sex-associated markers and genome rearrangements in flatfish.</title>
        <authorList>
            <person name="Guerrero-Cozar I."/>
            <person name="Gomez-Garrido J."/>
            <person name="Berbel C."/>
            <person name="Martinez-Blanch J.F."/>
            <person name="Alioto T."/>
            <person name="Claros M.G."/>
            <person name="Gagnaire P.A."/>
            <person name="Manchado M."/>
        </authorList>
    </citation>
    <scope>NUCLEOTIDE SEQUENCE [LARGE SCALE GENOMIC DNA]</scope>
    <source>
        <strain evidence="1">Sse05_10M</strain>
    </source>
</reference>
<gene>
    <name evidence="1" type="ORF">JOB18_014856</name>
    <name evidence="2" type="ORF">JOB18_040429</name>
</gene>
<accession>A0AAV6PKM6</accession>
<reference evidence="1" key="2">
    <citation type="submission" date="2021-03" db="EMBL/GenBank/DDBJ databases">
        <authorList>
            <person name="Guerrero-Cozar I."/>
            <person name="Gomez-Garrido J."/>
            <person name="Berbel C."/>
            <person name="Martinez-Blanch J.F."/>
            <person name="Alioto T."/>
            <person name="Claros M.G."/>
            <person name="Gagnaire P.A."/>
            <person name="Manchado M."/>
        </authorList>
    </citation>
    <scope>NUCLEOTIDE SEQUENCE</scope>
    <source>
        <strain evidence="1">Sse05_10M</strain>
        <tissue evidence="1">Blood</tissue>
    </source>
</reference>
<protein>
    <recommendedName>
        <fullName evidence="4">Endonuclease/exonuclease/phosphatase domain-containing protein</fullName>
    </recommendedName>
</protein>
<evidence type="ECO:0000313" key="2">
    <source>
        <dbReference type="EMBL" id="KAG7470445.1"/>
    </source>
</evidence>
<proteinExistence type="predicted"/>
<dbReference type="EMBL" id="JAGKHQ010000848">
    <property type="protein sequence ID" value="KAG7464184.1"/>
    <property type="molecule type" value="Genomic_DNA"/>
</dbReference>
<dbReference type="EMBL" id="JAGKHQ010000245">
    <property type="protein sequence ID" value="KAG7470445.1"/>
    <property type="molecule type" value="Genomic_DNA"/>
</dbReference>
<dbReference type="Proteomes" id="UP000693946">
    <property type="component" value="Unassembled WGS sequence"/>
</dbReference>